<accession>A0ABR3NJA6</accession>
<dbReference type="Proteomes" id="UP001558613">
    <property type="component" value="Unassembled WGS sequence"/>
</dbReference>
<name>A0ABR3NJA6_9TELE</name>
<sequence>MPLGVGSYGPLCYETKVGVGTSREALDQSVERAKKQYNKRAARTCYKVSDAVWHLVKGTNRVKNKIRKFLPNHDGPYFILLHLDDLVYWIQRNPRNKDVSCPNLEADGADLDLDLSRLFTEQTENSSGSDSMPLMDDTGVQITEQDTEDVQWIKGSTVQQDLGTVNSQMSGRPQRVIRPLRRPLVKKSAGSLSLEEILMPK</sequence>
<keyword evidence="2" id="KW-1185">Reference proteome</keyword>
<reference evidence="1 2" key="1">
    <citation type="submission" date="2023-09" db="EMBL/GenBank/DDBJ databases">
        <authorList>
            <person name="Wang M."/>
        </authorList>
    </citation>
    <scope>NUCLEOTIDE SEQUENCE [LARGE SCALE GENOMIC DNA]</scope>
    <source>
        <strain evidence="1">GT-2023</strain>
        <tissue evidence="1">Liver</tissue>
    </source>
</reference>
<dbReference type="EMBL" id="JAYMGO010000004">
    <property type="protein sequence ID" value="KAL1276837.1"/>
    <property type="molecule type" value="Genomic_DNA"/>
</dbReference>
<evidence type="ECO:0000313" key="1">
    <source>
        <dbReference type="EMBL" id="KAL1276837.1"/>
    </source>
</evidence>
<evidence type="ECO:0000313" key="2">
    <source>
        <dbReference type="Proteomes" id="UP001558613"/>
    </source>
</evidence>
<proteinExistence type="predicted"/>
<protein>
    <submittedName>
        <fullName evidence="1">Uncharacterized protein</fullName>
    </submittedName>
</protein>
<organism evidence="1 2">
    <name type="scientific">Cirrhinus molitorella</name>
    <name type="common">mud carp</name>
    <dbReference type="NCBI Taxonomy" id="172907"/>
    <lineage>
        <taxon>Eukaryota</taxon>
        <taxon>Metazoa</taxon>
        <taxon>Chordata</taxon>
        <taxon>Craniata</taxon>
        <taxon>Vertebrata</taxon>
        <taxon>Euteleostomi</taxon>
        <taxon>Actinopterygii</taxon>
        <taxon>Neopterygii</taxon>
        <taxon>Teleostei</taxon>
        <taxon>Ostariophysi</taxon>
        <taxon>Cypriniformes</taxon>
        <taxon>Cyprinidae</taxon>
        <taxon>Labeoninae</taxon>
        <taxon>Labeonini</taxon>
        <taxon>Cirrhinus</taxon>
    </lineage>
</organism>
<gene>
    <name evidence="1" type="ORF">QQF64_036460</name>
</gene>
<comment type="caution">
    <text evidence="1">The sequence shown here is derived from an EMBL/GenBank/DDBJ whole genome shotgun (WGS) entry which is preliminary data.</text>
</comment>